<dbReference type="RefSeq" id="WP_338228513.1">
    <property type="nucleotide sequence ID" value="NZ_BTPE01000006.1"/>
</dbReference>
<evidence type="ECO:0000256" key="1">
    <source>
        <dbReference type="SAM" id="SignalP"/>
    </source>
</evidence>
<evidence type="ECO:0000313" key="2">
    <source>
        <dbReference type="EMBL" id="GMQ33700.1"/>
    </source>
</evidence>
<evidence type="ECO:0000313" key="3">
    <source>
        <dbReference type="Proteomes" id="UP001307705"/>
    </source>
</evidence>
<organism evidence="2 3">
    <name type="scientific">Algoriphagus taiwanensis</name>
    <dbReference type="NCBI Taxonomy" id="1445656"/>
    <lineage>
        <taxon>Bacteria</taxon>
        <taxon>Pseudomonadati</taxon>
        <taxon>Bacteroidota</taxon>
        <taxon>Cytophagia</taxon>
        <taxon>Cytophagales</taxon>
        <taxon>Cyclobacteriaceae</taxon>
        <taxon>Algoriphagus</taxon>
    </lineage>
</organism>
<dbReference type="EMBL" id="BTPE01000006">
    <property type="protein sequence ID" value="GMQ33700.1"/>
    <property type="molecule type" value="Genomic_DNA"/>
</dbReference>
<feature type="signal peptide" evidence="1">
    <location>
        <begin position="1"/>
        <end position="26"/>
    </location>
</feature>
<comment type="caution">
    <text evidence="2">The sequence shown here is derived from an EMBL/GenBank/DDBJ whole genome shotgun (WGS) entry which is preliminary data.</text>
</comment>
<proteinExistence type="predicted"/>
<reference evidence="2 3" key="1">
    <citation type="submission" date="2023-08" db="EMBL/GenBank/DDBJ databases">
        <title>Draft genome sequence of Algoriphagus taiwanensis.</title>
        <authorList>
            <person name="Takatani N."/>
            <person name="Hosokawa M."/>
            <person name="Sawabe T."/>
        </authorList>
    </citation>
    <scope>NUCLEOTIDE SEQUENCE [LARGE SCALE GENOMIC DNA]</scope>
    <source>
        <strain evidence="2 3">JCM 19755</strain>
    </source>
</reference>
<gene>
    <name evidence="2" type="ORF">Ataiwa_19720</name>
</gene>
<keyword evidence="3" id="KW-1185">Reference proteome</keyword>
<keyword evidence="1" id="KW-0732">Signal</keyword>
<feature type="chain" id="PRO_5046932439" evidence="1">
    <location>
        <begin position="27"/>
        <end position="274"/>
    </location>
</feature>
<protein>
    <submittedName>
        <fullName evidence="2">Uncharacterized protein</fullName>
    </submittedName>
</protein>
<name>A0ABQ6Q2B6_9BACT</name>
<dbReference type="Proteomes" id="UP001307705">
    <property type="component" value="Unassembled WGS sequence"/>
</dbReference>
<dbReference type="PROSITE" id="PS51257">
    <property type="entry name" value="PROKAR_LIPOPROTEIN"/>
    <property type="match status" value="1"/>
</dbReference>
<sequence>MKKLSQFPLLILMCLGVLLFSCGENTDPVAPEPDLDLVEDEFVINAAFEDLDYLTLEVLQSSGLGLRTMGTADLCAGATVNHNQNTKTIIVDFGQGCTSPNGVMRKGKITLVYSGSNFLFPGTSISTTFEGYEVDGIKIDGTRTITNGGIDLVNSRVTLRVKIENGKITWPDNSSVTYTSDQTRVVSLSESGYEASITGTASGVSRDGNNYSAVVTEALLVKQSCVDEGIYIPSSGVLSFTYSLISVSVDYGFGTCDKTVEITYPGGVKEFTID</sequence>
<accession>A0ABQ6Q2B6</accession>